<protein>
    <recommendedName>
        <fullName evidence="10">Fluoride-specific ion channel FluC</fullName>
    </recommendedName>
</protein>
<evidence type="ECO:0000256" key="8">
    <source>
        <dbReference type="ARBA" id="ARBA00035585"/>
    </source>
</evidence>
<dbReference type="PANTHER" id="PTHR28259">
    <property type="entry name" value="FLUORIDE EXPORT PROTEIN 1-RELATED"/>
    <property type="match status" value="1"/>
</dbReference>
<evidence type="ECO:0000256" key="4">
    <source>
        <dbReference type="ARBA" id="ARBA00022989"/>
    </source>
</evidence>
<keyword evidence="4 10" id="KW-1133">Transmembrane helix</keyword>
<feature type="transmembrane region" description="Helical" evidence="10">
    <location>
        <begin position="58"/>
        <end position="77"/>
    </location>
</feature>
<comment type="caution">
    <text evidence="12">The sequence shown here is derived from an EMBL/GenBank/DDBJ whole genome shotgun (WGS) entry which is preliminary data.</text>
</comment>
<keyword evidence="10" id="KW-0813">Transport</keyword>
<feature type="binding site" evidence="10">
    <location>
        <position position="104"/>
    </location>
    <ligand>
        <name>Na(+)</name>
        <dbReference type="ChEBI" id="CHEBI:29101"/>
        <note>structural</note>
    </ligand>
</feature>
<feature type="transmembrane region" description="Helical" evidence="10">
    <location>
        <begin position="97"/>
        <end position="119"/>
    </location>
</feature>
<keyword evidence="10" id="KW-0915">Sodium</keyword>
<organism evidence="12 13">
    <name type="scientific">Agromyces tropicus</name>
    <dbReference type="NCBI Taxonomy" id="555371"/>
    <lineage>
        <taxon>Bacteria</taxon>
        <taxon>Bacillati</taxon>
        <taxon>Actinomycetota</taxon>
        <taxon>Actinomycetes</taxon>
        <taxon>Micrococcales</taxon>
        <taxon>Microbacteriaceae</taxon>
        <taxon>Agromyces</taxon>
    </lineage>
</organism>
<evidence type="ECO:0000256" key="2">
    <source>
        <dbReference type="ARBA" id="ARBA00022475"/>
    </source>
</evidence>
<reference evidence="12 13" key="1">
    <citation type="journal article" date="2019" name="Int. J. Syst. Evol. Microbiol.">
        <title>The Global Catalogue of Microorganisms (GCM) 10K type strain sequencing project: providing services to taxonomists for standard genome sequencing and annotation.</title>
        <authorList>
            <consortium name="The Broad Institute Genomics Platform"/>
            <consortium name="The Broad Institute Genome Sequencing Center for Infectious Disease"/>
            <person name="Wu L."/>
            <person name="Ma J."/>
        </authorList>
    </citation>
    <scope>NUCLEOTIDE SEQUENCE [LARGE SCALE GENOMIC DNA]</scope>
    <source>
        <strain evidence="12 13">JCM 15672</strain>
    </source>
</reference>
<keyword evidence="10" id="KW-0479">Metal-binding</keyword>
<evidence type="ECO:0000256" key="3">
    <source>
        <dbReference type="ARBA" id="ARBA00022692"/>
    </source>
</evidence>
<feature type="binding site" evidence="10">
    <location>
        <position position="107"/>
    </location>
    <ligand>
        <name>Na(+)</name>
        <dbReference type="ChEBI" id="CHEBI:29101"/>
        <note>structural</note>
    </ligand>
</feature>
<comment type="function">
    <text evidence="9 10">Fluoride-specific ion channel. Important for reducing fluoride concentration in the cell, thus reducing its toxicity.</text>
</comment>
<comment type="similarity">
    <text evidence="7 10">Belongs to the fluoride channel Fluc/FEX (TC 1.A.43) family.</text>
</comment>
<evidence type="ECO:0000256" key="1">
    <source>
        <dbReference type="ARBA" id="ARBA00004651"/>
    </source>
</evidence>
<dbReference type="Proteomes" id="UP001501196">
    <property type="component" value="Unassembled WGS sequence"/>
</dbReference>
<evidence type="ECO:0000256" key="10">
    <source>
        <dbReference type="HAMAP-Rule" id="MF_00454"/>
    </source>
</evidence>
<keyword evidence="5 10" id="KW-0472">Membrane</keyword>
<evidence type="ECO:0000256" key="7">
    <source>
        <dbReference type="ARBA" id="ARBA00035120"/>
    </source>
</evidence>
<keyword evidence="3 10" id="KW-0812">Transmembrane</keyword>
<dbReference type="InterPro" id="IPR003691">
    <property type="entry name" value="FluC"/>
</dbReference>
<comment type="activity regulation">
    <text evidence="10">Na(+) is not transported, but it plays an essential structural role and its presence is essential for fluoride channel function.</text>
</comment>
<feature type="transmembrane region" description="Helical" evidence="10">
    <location>
        <begin position="125"/>
        <end position="150"/>
    </location>
</feature>
<keyword evidence="10" id="KW-0406">Ion transport</keyword>
<dbReference type="HAMAP" id="MF_00454">
    <property type="entry name" value="FluC"/>
    <property type="match status" value="1"/>
</dbReference>
<keyword evidence="13" id="KW-1185">Reference proteome</keyword>
<feature type="region of interest" description="Disordered" evidence="11">
    <location>
        <begin position="1"/>
        <end position="24"/>
    </location>
</feature>
<gene>
    <name evidence="10" type="primary">fluC</name>
    <name evidence="10" type="synonym">crcB</name>
    <name evidence="12" type="ORF">GCM10009819_21540</name>
</gene>
<evidence type="ECO:0000256" key="11">
    <source>
        <dbReference type="SAM" id="MobiDB-lite"/>
    </source>
</evidence>
<dbReference type="EMBL" id="BAAAPW010000002">
    <property type="protein sequence ID" value="GAA2036609.1"/>
    <property type="molecule type" value="Genomic_DNA"/>
</dbReference>
<feature type="transmembrane region" description="Helical" evidence="10">
    <location>
        <begin position="31"/>
        <end position="52"/>
    </location>
</feature>
<dbReference type="PANTHER" id="PTHR28259:SF1">
    <property type="entry name" value="FLUORIDE EXPORT PROTEIN 1-RELATED"/>
    <property type="match status" value="1"/>
</dbReference>
<name>A0ABN2UGC4_9MICO</name>
<comment type="subcellular location">
    <subcellularLocation>
        <location evidence="1 10">Cell membrane</location>
        <topology evidence="1 10">Multi-pass membrane protein</topology>
    </subcellularLocation>
</comment>
<evidence type="ECO:0000313" key="12">
    <source>
        <dbReference type="EMBL" id="GAA2036609.1"/>
    </source>
</evidence>
<evidence type="ECO:0000256" key="6">
    <source>
        <dbReference type="ARBA" id="ARBA00023303"/>
    </source>
</evidence>
<accession>A0ABN2UGC4</accession>
<evidence type="ECO:0000313" key="13">
    <source>
        <dbReference type="Proteomes" id="UP001501196"/>
    </source>
</evidence>
<proteinExistence type="inferred from homology"/>
<evidence type="ECO:0000256" key="5">
    <source>
        <dbReference type="ARBA" id="ARBA00023136"/>
    </source>
</evidence>
<dbReference type="Pfam" id="PF02537">
    <property type="entry name" value="CRCB"/>
    <property type="match status" value="1"/>
</dbReference>
<comment type="catalytic activity">
    <reaction evidence="8">
        <text>fluoride(in) = fluoride(out)</text>
        <dbReference type="Rhea" id="RHEA:76159"/>
        <dbReference type="ChEBI" id="CHEBI:17051"/>
    </reaction>
    <physiologicalReaction direction="left-to-right" evidence="8">
        <dbReference type="Rhea" id="RHEA:76160"/>
    </physiologicalReaction>
</comment>
<keyword evidence="2 10" id="KW-1003">Cell membrane</keyword>
<evidence type="ECO:0000256" key="9">
    <source>
        <dbReference type="ARBA" id="ARBA00049940"/>
    </source>
</evidence>
<sequence>MTAAESGRMAARATRPARDARPTPPYRQWRLLGLVAAGGMVGTALREALAMVVPSPDVFPLATFAANLLGAFTLGLLLERLTHSGPDVGARRGIRLLVGTGVLGGFTTYSGLATATAVLVADGSWAWAVAYSVGTVLAGAAMSVAGIALGHLGRRPEDPS</sequence>
<keyword evidence="6 10" id="KW-0407">Ion channel</keyword>